<sequence>MYRHLLVPVDDTDASSEAVGYAVEFARLLGARITFLHVLTGEAMIGQRRALTVEPDALAWELLSKAEAAARAHGVTCDAACGADPAPCRAILSAARERDSDLILMAPRGTHDGDGRLGTQTANVLAGAEQPVLVCAVEQRPVPRRVTGALFDEHRAYAGVLHAWLRVLRSARLQDGCPDVAPLRACAEYMRACSVLRHGGNSNSCLDERLRGRTHVVSAELDELALRRRRHDRLTRELSESVERYAHGLMPALELEQAVSAYATFSWEHHGREAGVVFPAARRYLSDADWNAIDTVLGKRMGPRAHAQYGRLISLINETWADAGGDARRVSSPGELAAPWACLRT</sequence>
<evidence type="ECO:0000313" key="4">
    <source>
        <dbReference type="Proteomes" id="UP000054770"/>
    </source>
</evidence>
<dbReference type="PANTHER" id="PTHR46268:SF6">
    <property type="entry name" value="UNIVERSAL STRESS PROTEIN UP12"/>
    <property type="match status" value="1"/>
</dbReference>
<dbReference type="SUPFAM" id="SSF52402">
    <property type="entry name" value="Adenine nucleotide alpha hydrolases-like"/>
    <property type="match status" value="1"/>
</dbReference>
<dbReference type="CDD" id="cd00293">
    <property type="entry name" value="USP-like"/>
    <property type="match status" value="1"/>
</dbReference>
<dbReference type="EMBL" id="FCON02000030">
    <property type="protein sequence ID" value="SAL60925.1"/>
    <property type="molecule type" value="Genomic_DNA"/>
</dbReference>
<comment type="similarity">
    <text evidence="1">Belongs to the universal stress protein A family.</text>
</comment>
<reference evidence="3" key="1">
    <citation type="submission" date="2016-01" db="EMBL/GenBank/DDBJ databases">
        <authorList>
            <person name="Peeters C."/>
        </authorList>
    </citation>
    <scope>NUCLEOTIDE SEQUENCE [LARGE SCALE GENOMIC DNA]</scope>
    <source>
        <strain evidence="3">LMG 22940</strain>
    </source>
</reference>
<dbReference type="RefSeq" id="WP_087645254.1">
    <property type="nucleotide sequence ID" value="NZ_FCON02000030.1"/>
</dbReference>
<dbReference type="Pfam" id="PF00582">
    <property type="entry name" value="Usp"/>
    <property type="match status" value="1"/>
</dbReference>
<evidence type="ECO:0000256" key="1">
    <source>
        <dbReference type="ARBA" id="ARBA00008791"/>
    </source>
</evidence>
<evidence type="ECO:0000313" key="3">
    <source>
        <dbReference type="EMBL" id="SAL60925.1"/>
    </source>
</evidence>
<dbReference type="Gene3D" id="1.20.120.520">
    <property type="entry name" value="nmb1532 protein domain like"/>
    <property type="match status" value="1"/>
</dbReference>
<accession>A0A158IWS7</accession>
<comment type="caution">
    <text evidence="3">The sequence shown here is derived from an EMBL/GenBank/DDBJ whole genome shotgun (WGS) entry which is preliminary data.</text>
</comment>
<name>A0A158IWS7_9BURK</name>
<protein>
    <submittedName>
        <fullName evidence="3">Universal stress protein</fullName>
    </submittedName>
</protein>
<dbReference type="OrthoDB" id="8560984at2"/>
<proteinExistence type="inferred from homology"/>
<gene>
    <name evidence="3" type="ORF">AWB68_03132</name>
</gene>
<feature type="domain" description="UspA" evidence="2">
    <location>
        <begin position="1"/>
        <end position="135"/>
    </location>
</feature>
<dbReference type="Gene3D" id="3.40.50.620">
    <property type="entry name" value="HUPs"/>
    <property type="match status" value="1"/>
</dbReference>
<dbReference type="InterPro" id="IPR006016">
    <property type="entry name" value="UspA"/>
</dbReference>
<dbReference type="PRINTS" id="PR01438">
    <property type="entry name" value="UNVRSLSTRESS"/>
</dbReference>
<organism evidence="3 4">
    <name type="scientific">Caballeronia choica</name>
    <dbReference type="NCBI Taxonomy" id="326476"/>
    <lineage>
        <taxon>Bacteria</taxon>
        <taxon>Pseudomonadati</taxon>
        <taxon>Pseudomonadota</taxon>
        <taxon>Betaproteobacteria</taxon>
        <taxon>Burkholderiales</taxon>
        <taxon>Burkholderiaceae</taxon>
        <taxon>Caballeronia</taxon>
    </lineage>
</organism>
<dbReference type="Proteomes" id="UP000054770">
    <property type="component" value="Unassembled WGS sequence"/>
</dbReference>
<dbReference type="InterPro" id="IPR014729">
    <property type="entry name" value="Rossmann-like_a/b/a_fold"/>
</dbReference>
<evidence type="ECO:0000259" key="2">
    <source>
        <dbReference type="Pfam" id="PF00582"/>
    </source>
</evidence>
<keyword evidence="4" id="KW-1185">Reference proteome</keyword>
<dbReference type="PANTHER" id="PTHR46268">
    <property type="entry name" value="STRESS RESPONSE PROTEIN NHAX"/>
    <property type="match status" value="1"/>
</dbReference>
<dbReference type="InterPro" id="IPR006015">
    <property type="entry name" value="Universal_stress_UspA"/>
</dbReference>
<dbReference type="AlphaFoldDB" id="A0A158IWS7"/>